<name>A0A6A0ACS1_HAELA</name>
<dbReference type="AlphaFoldDB" id="A0A6A0ACS1"/>
<evidence type="ECO:0000313" key="2">
    <source>
        <dbReference type="Proteomes" id="UP000485058"/>
    </source>
</evidence>
<reference evidence="1 2" key="1">
    <citation type="submission" date="2020-02" db="EMBL/GenBank/DDBJ databases">
        <title>Draft genome sequence of Haematococcus lacustris strain NIES-144.</title>
        <authorList>
            <person name="Morimoto D."/>
            <person name="Nakagawa S."/>
            <person name="Yoshida T."/>
            <person name="Sawayama S."/>
        </authorList>
    </citation>
    <scope>NUCLEOTIDE SEQUENCE [LARGE SCALE GENOMIC DNA]</scope>
    <source>
        <strain evidence="1 2">NIES-144</strain>
    </source>
</reference>
<dbReference type="Proteomes" id="UP000485058">
    <property type="component" value="Unassembled WGS sequence"/>
</dbReference>
<dbReference type="GO" id="GO:0016301">
    <property type="term" value="F:kinase activity"/>
    <property type="evidence" value="ECO:0007669"/>
    <property type="project" value="UniProtKB-KW"/>
</dbReference>
<sequence>VQDVADCCVLLVDTSVEGWRVVYAGGAWQEWTGVERCQCVGHTLNSLLEFVHGDPAAPVVWAGLVAEALRGDAFVTPK</sequence>
<protein>
    <submittedName>
        <fullName evidence="1">Protein kinase domain-containing protein</fullName>
    </submittedName>
</protein>
<gene>
    <name evidence="1" type="ORF">HaLaN_28875</name>
</gene>
<keyword evidence="1" id="KW-0418">Kinase</keyword>
<feature type="non-terminal residue" evidence="1">
    <location>
        <position position="78"/>
    </location>
</feature>
<evidence type="ECO:0000313" key="1">
    <source>
        <dbReference type="EMBL" id="GFH30091.1"/>
    </source>
</evidence>
<organism evidence="1 2">
    <name type="scientific">Haematococcus lacustris</name>
    <name type="common">Green alga</name>
    <name type="synonym">Haematococcus pluvialis</name>
    <dbReference type="NCBI Taxonomy" id="44745"/>
    <lineage>
        <taxon>Eukaryota</taxon>
        <taxon>Viridiplantae</taxon>
        <taxon>Chlorophyta</taxon>
        <taxon>core chlorophytes</taxon>
        <taxon>Chlorophyceae</taxon>
        <taxon>CS clade</taxon>
        <taxon>Chlamydomonadales</taxon>
        <taxon>Haematococcaceae</taxon>
        <taxon>Haematococcus</taxon>
    </lineage>
</organism>
<dbReference type="EMBL" id="BLLF01004701">
    <property type="protein sequence ID" value="GFH30091.1"/>
    <property type="molecule type" value="Genomic_DNA"/>
</dbReference>
<proteinExistence type="predicted"/>
<keyword evidence="1" id="KW-0808">Transferase</keyword>
<keyword evidence="2" id="KW-1185">Reference proteome</keyword>
<accession>A0A6A0ACS1</accession>
<comment type="caution">
    <text evidence="1">The sequence shown here is derived from an EMBL/GenBank/DDBJ whole genome shotgun (WGS) entry which is preliminary data.</text>
</comment>
<feature type="non-terminal residue" evidence="1">
    <location>
        <position position="1"/>
    </location>
</feature>